<reference evidence="2 3" key="1">
    <citation type="submission" date="2018-02" db="EMBL/GenBank/DDBJ databases">
        <title>Draft genome of wild Prunus yedoensis var. nudiflora.</title>
        <authorList>
            <person name="Baek S."/>
            <person name="Kim J.-H."/>
            <person name="Choi K."/>
            <person name="Kim G.-B."/>
            <person name="Cho A."/>
            <person name="Jang H."/>
            <person name="Shin C.-H."/>
            <person name="Yu H.-J."/>
            <person name="Mun J.-H."/>
        </authorList>
    </citation>
    <scope>NUCLEOTIDE SEQUENCE [LARGE SCALE GENOMIC DNA]</scope>
    <source>
        <strain evidence="3">cv. Jeju island</strain>
        <tissue evidence="2">Leaf</tissue>
    </source>
</reference>
<evidence type="ECO:0000259" key="1">
    <source>
        <dbReference type="Pfam" id="PF03171"/>
    </source>
</evidence>
<proteinExistence type="predicted"/>
<keyword evidence="2" id="KW-0223">Dioxygenase</keyword>
<keyword evidence="3" id="KW-1185">Reference proteome</keyword>
<dbReference type="STRING" id="2094558.A0A314XZG4"/>
<dbReference type="AlphaFoldDB" id="A0A314XZG4"/>
<evidence type="ECO:0000313" key="2">
    <source>
        <dbReference type="EMBL" id="PQP96843.1"/>
    </source>
</evidence>
<comment type="caution">
    <text evidence="2">The sequence shown here is derived from an EMBL/GenBank/DDBJ whole genome shotgun (WGS) entry which is preliminary data.</text>
</comment>
<evidence type="ECO:0000313" key="3">
    <source>
        <dbReference type="Proteomes" id="UP000250321"/>
    </source>
</evidence>
<dbReference type="Gene3D" id="2.60.120.330">
    <property type="entry name" value="B-lactam Antibiotic, Isopenicillin N Synthase, Chain"/>
    <property type="match status" value="1"/>
</dbReference>
<accession>A0A314XZG4</accession>
<protein>
    <submittedName>
        <fullName evidence="2">2-oxoglutarate-dependent dioxygenase AOP2</fullName>
    </submittedName>
</protein>
<dbReference type="GO" id="GO:0051213">
    <property type="term" value="F:dioxygenase activity"/>
    <property type="evidence" value="ECO:0007669"/>
    <property type="project" value="UniProtKB-KW"/>
</dbReference>
<dbReference type="SUPFAM" id="SSF51197">
    <property type="entry name" value="Clavaminate synthase-like"/>
    <property type="match status" value="1"/>
</dbReference>
<feature type="domain" description="Isopenicillin N synthase-like Fe(2+) 2OG dioxygenase" evidence="1">
    <location>
        <begin position="47"/>
        <end position="90"/>
    </location>
</feature>
<dbReference type="InterPro" id="IPR027443">
    <property type="entry name" value="IPNS-like_sf"/>
</dbReference>
<dbReference type="Pfam" id="PF03171">
    <property type="entry name" value="2OG-FeII_Oxy"/>
    <property type="match status" value="1"/>
</dbReference>
<sequence length="114" mass="13139">MEELDQVVTRMVFENYGVEKYHDDHIQSIVQRTDLINTKNSTKTGIDEGLPAHTDKTFSTILYQNHVKGLEIYSKDNEWIGVEPLPSSFIFLAVLEPEYRPTKLDKLSSEHEKG</sequence>
<gene>
    <name evidence="2" type="ORF">Pyn_01944</name>
</gene>
<dbReference type="EMBL" id="PJQY01002054">
    <property type="protein sequence ID" value="PQP96843.1"/>
    <property type="molecule type" value="Genomic_DNA"/>
</dbReference>
<dbReference type="OrthoDB" id="288590at2759"/>
<keyword evidence="2" id="KW-0560">Oxidoreductase</keyword>
<dbReference type="Proteomes" id="UP000250321">
    <property type="component" value="Unassembled WGS sequence"/>
</dbReference>
<dbReference type="InterPro" id="IPR044861">
    <property type="entry name" value="IPNS-like_FE2OG_OXY"/>
</dbReference>
<name>A0A314XZG4_PRUYE</name>
<organism evidence="2 3">
    <name type="scientific">Prunus yedoensis var. nudiflora</name>
    <dbReference type="NCBI Taxonomy" id="2094558"/>
    <lineage>
        <taxon>Eukaryota</taxon>
        <taxon>Viridiplantae</taxon>
        <taxon>Streptophyta</taxon>
        <taxon>Embryophyta</taxon>
        <taxon>Tracheophyta</taxon>
        <taxon>Spermatophyta</taxon>
        <taxon>Magnoliopsida</taxon>
        <taxon>eudicotyledons</taxon>
        <taxon>Gunneridae</taxon>
        <taxon>Pentapetalae</taxon>
        <taxon>rosids</taxon>
        <taxon>fabids</taxon>
        <taxon>Rosales</taxon>
        <taxon>Rosaceae</taxon>
        <taxon>Amygdaloideae</taxon>
        <taxon>Amygdaleae</taxon>
        <taxon>Prunus</taxon>
    </lineage>
</organism>